<keyword evidence="1" id="KW-1133">Transmembrane helix</keyword>
<protein>
    <submittedName>
        <fullName evidence="2">Uncharacterized protein</fullName>
    </submittedName>
</protein>
<keyword evidence="1" id="KW-0472">Membrane</keyword>
<dbReference type="AlphaFoldDB" id="A0A6C0BJG7"/>
<evidence type="ECO:0000313" key="2">
    <source>
        <dbReference type="EMBL" id="QHS91891.1"/>
    </source>
</evidence>
<name>A0A6C0BJG7_9ZZZZ</name>
<sequence length="367" mass="40065">MSVTNTNFPLSLSSTIIKSPLYSSARQLLWIVMKWGKLTTPPGFTIAASGSLDTSEDSSTIEYQGTVYDIQSAKITAPSHKTWIVPDKNTDLNTLDLFITFQSRDSTSTTKYIFVVLPLINDVNAKNPSYLGRLAGDKVDNKDIPGPFSFEDVLPLAGNRNYAYYSTSFTVTESSLTKSALTLVFYNGRTVMPSTLNALNIIANFEGTNTFPAYTLPIELTASTDKTISSFPSGAGVSTYTTPLANRTDLTKAYNCVPLDPDTDIKDGKIQFDATSSEIVPLNKIIDERDKVRLNELEGQISKKGSVEQVIAVFLGILLSLTVLVLLFFIFSQSMGWAIGLPAVPTYFYVGVGACFLGYMIGTLYHA</sequence>
<organism evidence="2">
    <name type="scientific">viral metagenome</name>
    <dbReference type="NCBI Taxonomy" id="1070528"/>
    <lineage>
        <taxon>unclassified sequences</taxon>
        <taxon>metagenomes</taxon>
        <taxon>organismal metagenomes</taxon>
    </lineage>
</organism>
<accession>A0A6C0BJG7</accession>
<proteinExistence type="predicted"/>
<reference evidence="2" key="1">
    <citation type="journal article" date="2020" name="Nature">
        <title>Giant virus diversity and host interactions through global metagenomics.</title>
        <authorList>
            <person name="Schulz F."/>
            <person name="Roux S."/>
            <person name="Paez-Espino D."/>
            <person name="Jungbluth S."/>
            <person name="Walsh D.A."/>
            <person name="Denef V.J."/>
            <person name="McMahon K.D."/>
            <person name="Konstantinidis K.T."/>
            <person name="Eloe-Fadrosh E.A."/>
            <person name="Kyrpides N.C."/>
            <person name="Woyke T."/>
        </authorList>
    </citation>
    <scope>NUCLEOTIDE SEQUENCE</scope>
    <source>
        <strain evidence="2">GVMAG-M-3300013285-6</strain>
    </source>
</reference>
<keyword evidence="1" id="KW-0812">Transmembrane</keyword>
<dbReference type="EMBL" id="MN739166">
    <property type="protein sequence ID" value="QHS91891.1"/>
    <property type="molecule type" value="Genomic_DNA"/>
</dbReference>
<feature type="transmembrane region" description="Helical" evidence="1">
    <location>
        <begin position="310"/>
        <end position="331"/>
    </location>
</feature>
<evidence type="ECO:0000256" key="1">
    <source>
        <dbReference type="SAM" id="Phobius"/>
    </source>
</evidence>
<feature type="transmembrane region" description="Helical" evidence="1">
    <location>
        <begin position="346"/>
        <end position="365"/>
    </location>
</feature>